<evidence type="ECO:0000259" key="9">
    <source>
        <dbReference type="Pfam" id="PF13953"/>
    </source>
</evidence>
<gene>
    <name evidence="10" type="ordered locus">TKWG_07910</name>
</gene>
<dbReference type="Pfam" id="PF00577">
    <property type="entry name" value="Usher"/>
    <property type="match status" value="1"/>
</dbReference>
<evidence type="ECO:0000256" key="2">
    <source>
        <dbReference type="ARBA" id="ARBA00008064"/>
    </source>
</evidence>
<dbReference type="GO" id="GO:0009297">
    <property type="term" value="P:pilus assembly"/>
    <property type="evidence" value="ECO:0007669"/>
    <property type="project" value="InterPro"/>
</dbReference>
<dbReference type="InterPro" id="IPR018030">
    <property type="entry name" value="Fimbrial_membr_usher_CS"/>
</dbReference>
<reference evidence="10 11" key="1">
    <citation type="journal article" date="2011" name="J. Bacteriol.">
        <title>Whole-genome shotgun sequencing of the sulfur-oxidizing chemoautotroph Tetrathiobacter kashmirensis.</title>
        <authorList>
            <person name="Ghosh W."/>
            <person name="George A."/>
            <person name="Agarwal A."/>
            <person name="Raj P."/>
            <person name="Alam M."/>
            <person name="Pyne P."/>
            <person name="Das Gupta S.K."/>
        </authorList>
    </citation>
    <scope>NUCLEOTIDE SEQUENCE [LARGE SCALE GENOMIC DNA]</scope>
    <source>
        <strain evidence="10 11">WT001</strain>
    </source>
</reference>
<evidence type="ECO:0000256" key="1">
    <source>
        <dbReference type="ARBA" id="ARBA00004571"/>
    </source>
</evidence>
<dbReference type="GO" id="GO:0009279">
    <property type="term" value="C:cell outer membrane"/>
    <property type="evidence" value="ECO:0007669"/>
    <property type="project" value="UniProtKB-SubCell"/>
</dbReference>
<dbReference type="InterPro" id="IPR042186">
    <property type="entry name" value="FimD_plug_dom"/>
</dbReference>
<feature type="domain" description="PapC-like C-terminal" evidence="9">
    <location>
        <begin position="588"/>
        <end position="652"/>
    </location>
</feature>
<keyword evidence="5" id="KW-0732">Signal</keyword>
<dbReference type="Proteomes" id="UP000005267">
    <property type="component" value="Chromosome"/>
</dbReference>
<dbReference type="HOGENOM" id="CLU_009120_3_1_4"/>
<keyword evidence="4 8" id="KW-0812">Transmembrane</keyword>
<dbReference type="OrthoDB" id="6554712at2"/>
<dbReference type="GO" id="GO:0015473">
    <property type="term" value="F:fimbrial usher porin activity"/>
    <property type="evidence" value="ECO:0007669"/>
    <property type="project" value="InterPro"/>
</dbReference>
<dbReference type="STRING" id="1036672.TKWG_07910"/>
<keyword evidence="8" id="KW-1029">Fimbrium biogenesis</keyword>
<evidence type="ECO:0000256" key="3">
    <source>
        <dbReference type="ARBA" id="ARBA00022448"/>
    </source>
</evidence>
<dbReference type="PROSITE" id="PS01151">
    <property type="entry name" value="FIMBRIAL_USHER"/>
    <property type="match status" value="1"/>
</dbReference>
<dbReference type="KEGG" id="aka:TKWG_07910"/>
<dbReference type="InterPro" id="IPR000015">
    <property type="entry name" value="Fimb_usher"/>
</dbReference>
<evidence type="ECO:0000313" key="11">
    <source>
        <dbReference type="Proteomes" id="UP000005267"/>
    </source>
</evidence>
<dbReference type="InterPro" id="IPR043142">
    <property type="entry name" value="PapC-like_C_sf"/>
</dbReference>
<evidence type="ECO:0000256" key="4">
    <source>
        <dbReference type="ARBA" id="ARBA00022692"/>
    </source>
</evidence>
<dbReference type="FunFam" id="2.60.40.3110:FF:000001">
    <property type="entry name" value="Putative fimbrial outer membrane usher"/>
    <property type="match status" value="1"/>
</dbReference>
<dbReference type="Gene3D" id="2.60.40.2070">
    <property type="match status" value="1"/>
</dbReference>
<keyword evidence="11" id="KW-1185">Reference proteome</keyword>
<dbReference type="RefSeq" id="WP_014750079.1">
    <property type="nucleotide sequence ID" value="NC_017964.1"/>
</dbReference>
<evidence type="ECO:0000256" key="5">
    <source>
        <dbReference type="ARBA" id="ARBA00022729"/>
    </source>
</evidence>
<evidence type="ECO:0000256" key="6">
    <source>
        <dbReference type="ARBA" id="ARBA00023136"/>
    </source>
</evidence>
<protein>
    <submittedName>
        <fullName evidence="10">Fimbrial biogenesis outer membrane usher protein</fullName>
    </submittedName>
</protein>
<dbReference type="Gene3D" id="2.60.40.3110">
    <property type="match status" value="1"/>
</dbReference>
<accession>I3UAF0</accession>
<evidence type="ECO:0000313" key="10">
    <source>
        <dbReference type="EMBL" id="AFK61988.1"/>
    </source>
</evidence>
<name>I3UAF0_ADVKW</name>
<dbReference type="PANTHER" id="PTHR30451">
    <property type="entry name" value="OUTER MEMBRANE USHER PROTEIN"/>
    <property type="match status" value="1"/>
</dbReference>
<dbReference type="PANTHER" id="PTHR30451:SF20">
    <property type="entry name" value="FIMBRIAE USHER"/>
    <property type="match status" value="1"/>
</dbReference>
<keyword evidence="3 8" id="KW-0813">Transport</keyword>
<dbReference type="EMBL" id="CP003555">
    <property type="protein sequence ID" value="AFK61988.1"/>
    <property type="molecule type" value="Genomic_DNA"/>
</dbReference>
<evidence type="ECO:0000256" key="8">
    <source>
        <dbReference type="RuleBase" id="RU003884"/>
    </source>
</evidence>
<dbReference type="InterPro" id="IPR025949">
    <property type="entry name" value="PapC-like_C"/>
</dbReference>
<proteinExistence type="inferred from homology"/>
<dbReference type="AlphaFoldDB" id="I3UAF0"/>
<reference evidence="11" key="2">
    <citation type="journal article" date="2013" name="PLoS ONE">
        <title>Genome implosion elicits host-confinement in Alcaligenaceae: evidence from the comparative genomics of Tetrathiobacter kashmirensis, a pathogen in the making.</title>
        <authorList>
            <person name="Ghosh W."/>
            <person name="Alam M."/>
            <person name="Roy C."/>
            <person name="Pyne P."/>
            <person name="George A."/>
            <person name="Chakraborty R."/>
            <person name="Majumder S."/>
            <person name="Agarwal A."/>
            <person name="Chakraborty S."/>
            <person name="Majumdar S."/>
            <person name="Gupta S.K."/>
        </authorList>
    </citation>
    <scope>NUCLEOTIDE SEQUENCE [LARGE SCALE GENOMIC DNA]</scope>
    <source>
        <strain evidence="11">WT001</strain>
    </source>
</reference>
<comment type="similarity">
    <text evidence="2 8">Belongs to the fimbrial export usher family.</text>
</comment>
<organism evidence="10 11">
    <name type="scientific">Advenella kashmirensis (strain DSM 17095 / LMG 22695 / WT001)</name>
    <name type="common">Tetrathiobacter kashmirensis</name>
    <dbReference type="NCBI Taxonomy" id="1036672"/>
    <lineage>
        <taxon>Bacteria</taxon>
        <taxon>Pseudomonadati</taxon>
        <taxon>Pseudomonadota</taxon>
        <taxon>Betaproteobacteria</taxon>
        <taxon>Burkholderiales</taxon>
        <taxon>Alcaligenaceae</taxon>
    </lineage>
</organism>
<dbReference type="Pfam" id="PF13953">
    <property type="entry name" value="PapC_C"/>
    <property type="match status" value="1"/>
</dbReference>
<evidence type="ECO:0000256" key="7">
    <source>
        <dbReference type="ARBA" id="ARBA00023237"/>
    </source>
</evidence>
<dbReference type="Gene3D" id="2.60.40.2610">
    <property type="entry name" value="Outer membrane usher protein FimD, plug domain"/>
    <property type="match status" value="1"/>
</dbReference>
<comment type="subcellular location">
    <subcellularLocation>
        <location evidence="1 8">Cell outer membrane</location>
        <topology evidence="1 8">Multi-pass membrane protein</topology>
    </subcellularLocation>
</comment>
<sequence length="673" mass="73091">MFLNYDYNFYQTTTWGWGKTSSRFLNLNGGVNLGNWHYRHQGSLNWGRINSYNDDGGSRYRAYANYLQRDIPFLKSQIMVGDFTTNGALFDNLSLRGVQLFSDDRMLPESTKGYAPAVRGIAQTNALVTIRQNTNLIYETTVPPGPFEITDLYPSSYGGDLHVTVTEADGSAQTFTVPFNTLSRLLRPGNLQYQIAAGRLKFGQTTLKNRVLQASMQYGVTNWLTVNAGFNASERFRSVLLGGAFNTSLGAFGLDMISSRSTPHFGENRSGITWRATYSNFVASTKSNIALTATRYASDGYYSILNTALQDNQDILTGGTWFLTDRLKNQLQLAVNQPFSGRWGSAYLTAYISDYWNRRGRDTTVQAGYSNSYRNISYTLSFSRSRDVYTAKSSNNVFLSFSIPIGKTGSHTLTTQAGSRTSNGAYVSSMLAGSMGNNNAYSYALSASHDSDTTSGNISGSYRSSYGLLSANAGIGKGYRQVGVSASGAAIIHPKGISFSEQVGHTFAIISAPGAEGASVASGANARLDADGLAVVPYLNPYQLNSVGIDPQGARRNVDFDATSYQVIPRANNAMLVELKTRTGAGVLFQITLADDAFPPLGTDVLDEQGNTLGFVAQQGYVFVRGPKPTGLLLLRWGAGARARCKAPYTLEQAVLSGKQSSDQLVKVKIQCQ</sequence>
<keyword evidence="6 8" id="KW-0472">Membrane</keyword>
<keyword evidence="7 8" id="KW-0998">Cell outer membrane</keyword>